<organism evidence="1 2">
    <name type="scientific">SAR86 cluster bacterium</name>
    <dbReference type="NCBI Taxonomy" id="2030880"/>
    <lineage>
        <taxon>Bacteria</taxon>
        <taxon>Pseudomonadati</taxon>
        <taxon>Pseudomonadota</taxon>
        <taxon>Gammaproteobacteria</taxon>
        <taxon>SAR86 cluster</taxon>
    </lineage>
</organism>
<dbReference type="Gene3D" id="3.40.50.720">
    <property type="entry name" value="NAD(P)-binding Rossmann-like Domain"/>
    <property type="match status" value="1"/>
</dbReference>
<sequence>MKTKILVIGYGDIAERLNHQLDKSAFDVFGISRQENNACNSIIWDWLSSDLPKLKNKEYSSIVFFPKPSDTNQNGYVDGFINSSKNVFNLCNTISFKNFITISSTRIYGEKENNSVTESDSNPNEFRGKTILKYEESQIKRYAEKLIILRFSGLYNSKTEMKPKNYLHRENAAKIIKFFIENDLSSTTHQIFNCCEDGSINISNERLKKVGFIFD</sequence>
<evidence type="ECO:0000313" key="2">
    <source>
        <dbReference type="Proteomes" id="UP000315283"/>
    </source>
</evidence>
<accession>A0A520N6T5</accession>
<proteinExistence type="predicted"/>
<dbReference type="InterPro" id="IPR036291">
    <property type="entry name" value="NAD(P)-bd_dom_sf"/>
</dbReference>
<dbReference type="EMBL" id="SHBJ01000002">
    <property type="protein sequence ID" value="RZO29204.1"/>
    <property type="molecule type" value="Genomic_DNA"/>
</dbReference>
<dbReference type="AlphaFoldDB" id="A0A520N6T5"/>
<gene>
    <name evidence="1" type="ORF">EVA97_00560</name>
</gene>
<name>A0A520N6T5_9GAMM</name>
<comment type="caution">
    <text evidence="1">The sequence shown here is derived from an EMBL/GenBank/DDBJ whole genome shotgun (WGS) entry which is preliminary data.</text>
</comment>
<evidence type="ECO:0000313" key="1">
    <source>
        <dbReference type="EMBL" id="RZO29204.1"/>
    </source>
</evidence>
<dbReference type="SUPFAM" id="SSF51735">
    <property type="entry name" value="NAD(P)-binding Rossmann-fold domains"/>
    <property type="match status" value="1"/>
</dbReference>
<reference evidence="1 2" key="1">
    <citation type="submission" date="2019-02" db="EMBL/GenBank/DDBJ databases">
        <title>Prokaryotic population dynamics and viral predation in marine succession experiment using metagenomics: the confinement effect.</title>
        <authorList>
            <person name="Haro-Moreno J.M."/>
            <person name="Rodriguez-Valera F."/>
            <person name="Lopez-Perez M."/>
        </authorList>
    </citation>
    <scope>NUCLEOTIDE SEQUENCE [LARGE SCALE GENOMIC DNA]</scope>
    <source>
        <strain evidence="1">MED-G164</strain>
    </source>
</reference>
<dbReference type="Proteomes" id="UP000315283">
    <property type="component" value="Unassembled WGS sequence"/>
</dbReference>
<protein>
    <submittedName>
        <fullName evidence="1">Uncharacterized protein</fullName>
    </submittedName>
</protein>